<evidence type="ECO:0000256" key="1">
    <source>
        <dbReference type="SAM" id="Phobius"/>
    </source>
</evidence>
<keyword evidence="1" id="KW-1133">Transmembrane helix</keyword>
<feature type="transmembrane region" description="Helical" evidence="1">
    <location>
        <begin position="58"/>
        <end position="77"/>
    </location>
</feature>
<evidence type="ECO:0000313" key="3">
    <source>
        <dbReference type="Proteomes" id="UP000622317"/>
    </source>
</evidence>
<reference evidence="2" key="1">
    <citation type="submission" date="2020-09" db="EMBL/GenBank/DDBJ databases">
        <title>Pelagicoccus enzymogenes sp. nov. with an EPS production, isolated from marine sediment.</title>
        <authorList>
            <person name="Feng X."/>
        </authorList>
    </citation>
    <scope>NUCLEOTIDE SEQUENCE</scope>
    <source>
        <strain evidence="2">NFK12</strain>
    </source>
</reference>
<dbReference type="Proteomes" id="UP000622317">
    <property type="component" value="Unassembled WGS sequence"/>
</dbReference>
<proteinExistence type="predicted"/>
<accession>A0A927F5A9</accession>
<keyword evidence="3" id="KW-1185">Reference proteome</keyword>
<dbReference type="AlphaFoldDB" id="A0A927F5A9"/>
<name>A0A927F5A9_9BACT</name>
<comment type="caution">
    <text evidence="2">The sequence shown here is derived from an EMBL/GenBank/DDBJ whole genome shotgun (WGS) entry which is preliminary data.</text>
</comment>
<dbReference type="RefSeq" id="WP_191615449.1">
    <property type="nucleotide sequence ID" value="NZ_JACYFG010000004.1"/>
</dbReference>
<keyword evidence="1" id="KW-0812">Transmembrane</keyword>
<sequence length="109" mass="12491">MDRKSEELDQALELWQDVEIEHPRLNARVWARVANEDLEPAALPNFFRLVQSILNRPVYAAAFVVACVLGGLLLAELRVAQQQVERGEQLAESYKQVIDPLIKDTYLFK</sequence>
<organism evidence="2 3">
    <name type="scientific">Pelagicoccus enzymogenes</name>
    <dbReference type="NCBI Taxonomy" id="2773457"/>
    <lineage>
        <taxon>Bacteria</taxon>
        <taxon>Pseudomonadati</taxon>
        <taxon>Verrucomicrobiota</taxon>
        <taxon>Opitutia</taxon>
        <taxon>Puniceicoccales</taxon>
        <taxon>Pelagicoccaceae</taxon>
        <taxon>Pelagicoccus</taxon>
    </lineage>
</organism>
<gene>
    <name evidence="2" type="ORF">IEN85_02255</name>
</gene>
<protein>
    <submittedName>
        <fullName evidence="2">Uncharacterized protein</fullName>
    </submittedName>
</protein>
<evidence type="ECO:0000313" key="2">
    <source>
        <dbReference type="EMBL" id="MBD5778315.1"/>
    </source>
</evidence>
<dbReference type="EMBL" id="JACYFG010000004">
    <property type="protein sequence ID" value="MBD5778315.1"/>
    <property type="molecule type" value="Genomic_DNA"/>
</dbReference>
<keyword evidence="1" id="KW-0472">Membrane</keyword>